<evidence type="ECO:0000313" key="1">
    <source>
        <dbReference type="EMBL" id="RDI37194.1"/>
    </source>
</evidence>
<gene>
    <name evidence="1" type="ORF">C8D86_1422</name>
</gene>
<accession>A0A370G3L9</accession>
<comment type="caution">
    <text evidence="1">The sequence shown here is derived from an EMBL/GenBank/DDBJ whole genome shotgun (WGS) entry which is preliminary data.</text>
</comment>
<reference evidence="1 2" key="1">
    <citation type="submission" date="2018-07" db="EMBL/GenBank/DDBJ databases">
        <title>Genomic Encyclopedia of Type Strains, Phase IV (KMG-IV): sequencing the most valuable type-strain genomes for metagenomic binning, comparative biology and taxonomic classification.</title>
        <authorList>
            <person name="Goeker M."/>
        </authorList>
    </citation>
    <scope>NUCLEOTIDE SEQUENCE [LARGE SCALE GENOMIC DNA]</scope>
    <source>
        <strain evidence="1 2">DSM 16500</strain>
    </source>
</reference>
<organism evidence="1 2">
    <name type="scientific">Aquicella lusitana</name>
    <dbReference type="NCBI Taxonomy" id="254246"/>
    <lineage>
        <taxon>Bacteria</taxon>
        <taxon>Pseudomonadati</taxon>
        <taxon>Pseudomonadota</taxon>
        <taxon>Gammaproteobacteria</taxon>
        <taxon>Legionellales</taxon>
        <taxon>Coxiellaceae</taxon>
        <taxon>Aquicella</taxon>
    </lineage>
</organism>
<sequence length="226" mass="25889">MQNITPDYKNLSLRDGLLVEEFSFLIYEVDPKLYVDAKKYDMSIDFNFSDLGLPRLVIPSSLEGMLDEQKIKLIENAYIILETVNWKEKYKGHVDKNSRLIHPYLLVREAQLKDLPIPEVFFNFIEERRLKESEIGLLEGKGKSSKRSQAHISRSENNKNALIAAMAYDGYNNALRKLDGLPEILEKVTDELGRRVGKDTIRKILNDASSFIPDKLAGELSNKKAN</sequence>
<dbReference type="Proteomes" id="UP000254720">
    <property type="component" value="Unassembled WGS sequence"/>
</dbReference>
<name>A0A370G3L9_9COXI</name>
<protein>
    <submittedName>
        <fullName evidence="1">Uncharacterized protein</fullName>
    </submittedName>
</protein>
<dbReference type="RefSeq" id="WP_114835473.1">
    <property type="nucleotide sequence ID" value="NZ_LR699114.1"/>
</dbReference>
<evidence type="ECO:0000313" key="2">
    <source>
        <dbReference type="Proteomes" id="UP000254720"/>
    </source>
</evidence>
<dbReference type="EMBL" id="QQAX01000042">
    <property type="protein sequence ID" value="RDI37194.1"/>
    <property type="molecule type" value="Genomic_DNA"/>
</dbReference>
<keyword evidence="2" id="KW-1185">Reference proteome</keyword>
<proteinExistence type="predicted"/>
<dbReference type="AlphaFoldDB" id="A0A370G3L9"/>